<feature type="binding site" description="axial binding residue" evidence="5">
    <location>
        <position position="265"/>
    </location>
    <ligand>
        <name>heme</name>
        <dbReference type="ChEBI" id="CHEBI:30413"/>
    </ligand>
    <ligandPart>
        <name>Fe</name>
        <dbReference type="ChEBI" id="CHEBI:18248"/>
    </ligandPart>
</feature>
<proteinExistence type="inferred from homology"/>
<evidence type="ECO:0000256" key="3">
    <source>
        <dbReference type="ARBA" id="ARBA00023002"/>
    </source>
</evidence>
<comment type="cofactor">
    <cofactor evidence="5">
        <name>heme</name>
        <dbReference type="ChEBI" id="CHEBI:30413"/>
    </cofactor>
</comment>
<dbReference type="EMBL" id="KV878217">
    <property type="protein sequence ID" value="OJJ30582.1"/>
    <property type="molecule type" value="Genomic_DNA"/>
</dbReference>
<dbReference type="PANTHER" id="PTHR46300:SF11">
    <property type="entry name" value="OXIDOREDUCTASE, PUTATIVE-RELATED"/>
    <property type="match status" value="1"/>
</dbReference>
<reference evidence="7" key="1">
    <citation type="journal article" date="2017" name="Genome Biol.">
        <title>Comparative genomics reveals high biological diversity and specific adaptations in the industrially and medically important fungal genus Aspergillus.</title>
        <authorList>
            <person name="de Vries R.P."/>
            <person name="Riley R."/>
            <person name="Wiebenga A."/>
            <person name="Aguilar-Osorio G."/>
            <person name="Amillis S."/>
            <person name="Uchima C.A."/>
            <person name="Anderluh G."/>
            <person name="Asadollahi M."/>
            <person name="Askin M."/>
            <person name="Barry K."/>
            <person name="Battaglia E."/>
            <person name="Bayram O."/>
            <person name="Benocci T."/>
            <person name="Braus-Stromeyer S.A."/>
            <person name="Caldana C."/>
            <person name="Canovas D."/>
            <person name="Cerqueira G.C."/>
            <person name="Chen F."/>
            <person name="Chen W."/>
            <person name="Choi C."/>
            <person name="Clum A."/>
            <person name="Dos Santos R.A."/>
            <person name="Damasio A.R."/>
            <person name="Diallinas G."/>
            <person name="Emri T."/>
            <person name="Fekete E."/>
            <person name="Flipphi M."/>
            <person name="Freyberg S."/>
            <person name="Gallo A."/>
            <person name="Gournas C."/>
            <person name="Habgood R."/>
            <person name="Hainaut M."/>
            <person name="Harispe M.L."/>
            <person name="Henrissat B."/>
            <person name="Hilden K.S."/>
            <person name="Hope R."/>
            <person name="Hossain A."/>
            <person name="Karabika E."/>
            <person name="Karaffa L."/>
            <person name="Karanyi Z."/>
            <person name="Krasevec N."/>
            <person name="Kuo A."/>
            <person name="Kusch H."/>
            <person name="LaButti K."/>
            <person name="Lagendijk E.L."/>
            <person name="Lapidus A."/>
            <person name="Levasseur A."/>
            <person name="Lindquist E."/>
            <person name="Lipzen A."/>
            <person name="Logrieco A.F."/>
            <person name="MacCabe A."/>
            <person name="Maekelae M.R."/>
            <person name="Malavazi I."/>
            <person name="Melin P."/>
            <person name="Meyer V."/>
            <person name="Mielnichuk N."/>
            <person name="Miskei M."/>
            <person name="Molnar A.P."/>
            <person name="Mule G."/>
            <person name="Ngan C.Y."/>
            <person name="Orejas M."/>
            <person name="Orosz E."/>
            <person name="Ouedraogo J.P."/>
            <person name="Overkamp K.M."/>
            <person name="Park H.-S."/>
            <person name="Perrone G."/>
            <person name="Piumi F."/>
            <person name="Punt P.J."/>
            <person name="Ram A.F."/>
            <person name="Ramon A."/>
            <person name="Rauscher S."/>
            <person name="Record E."/>
            <person name="Riano-Pachon D.M."/>
            <person name="Robert V."/>
            <person name="Roehrig J."/>
            <person name="Ruller R."/>
            <person name="Salamov A."/>
            <person name="Salih N.S."/>
            <person name="Samson R.A."/>
            <person name="Sandor E."/>
            <person name="Sanguinetti M."/>
            <person name="Schuetze T."/>
            <person name="Sepcic K."/>
            <person name="Shelest E."/>
            <person name="Sherlock G."/>
            <person name="Sophianopoulou V."/>
            <person name="Squina F.M."/>
            <person name="Sun H."/>
            <person name="Susca A."/>
            <person name="Todd R.B."/>
            <person name="Tsang A."/>
            <person name="Unkles S.E."/>
            <person name="van de Wiele N."/>
            <person name="van Rossen-Uffink D."/>
            <person name="Oliveira J.V."/>
            <person name="Vesth T.C."/>
            <person name="Visser J."/>
            <person name="Yu J.-H."/>
            <person name="Zhou M."/>
            <person name="Andersen M.R."/>
            <person name="Archer D.B."/>
            <person name="Baker S.E."/>
            <person name="Benoit I."/>
            <person name="Brakhage A.A."/>
            <person name="Braus G.H."/>
            <person name="Fischer R."/>
            <person name="Frisvad J.C."/>
            <person name="Goldman G.H."/>
            <person name="Houbraken J."/>
            <person name="Oakley B."/>
            <person name="Pocsi I."/>
            <person name="Scazzocchio C."/>
            <person name="Seiboth B."/>
            <person name="vanKuyk P.A."/>
            <person name="Wortman J."/>
            <person name="Dyer P.S."/>
            <person name="Grigoriev I.V."/>
        </authorList>
    </citation>
    <scope>NUCLEOTIDE SEQUENCE [LARGE SCALE GENOMIC DNA]</scope>
    <source>
        <strain evidence="7">DTO 134E9</strain>
    </source>
</reference>
<dbReference type="PRINTS" id="PR00385">
    <property type="entry name" value="P450"/>
</dbReference>
<evidence type="ECO:0000256" key="1">
    <source>
        <dbReference type="ARBA" id="ARBA00010617"/>
    </source>
</evidence>
<organism evidence="6 7">
    <name type="scientific">Aspergillus wentii DTO 134E9</name>
    <dbReference type="NCBI Taxonomy" id="1073089"/>
    <lineage>
        <taxon>Eukaryota</taxon>
        <taxon>Fungi</taxon>
        <taxon>Dikarya</taxon>
        <taxon>Ascomycota</taxon>
        <taxon>Pezizomycotina</taxon>
        <taxon>Eurotiomycetes</taxon>
        <taxon>Eurotiomycetidae</taxon>
        <taxon>Eurotiales</taxon>
        <taxon>Aspergillaceae</taxon>
        <taxon>Aspergillus</taxon>
        <taxon>Aspergillus subgen. Cremei</taxon>
    </lineage>
</organism>
<evidence type="ECO:0000256" key="4">
    <source>
        <dbReference type="ARBA" id="ARBA00023004"/>
    </source>
</evidence>
<dbReference type="Pfam" id="PF00067">
    <property type="entry name" value="p450"/>
    <property type="match status" value="1"/>
</dbReference>
<name>A0A1L9R6N3_ASPWE</name>
<dbReference type="InterPro" id="IPR050364">
    <property type="entry name" value="Cytochrome_P450_fung"/>
</dbReference>
<dbReference type="RefSeq" id="XP_040684259.1">
    <property type="nucleotide sequence ID" value="XM_040836714.1"/>
</dbReference>
<dbReference type="Gene3D" id="1.10.630.10">
    <property type="entry name" value="Cytochrome P450"/>
    <property type="match status" value="1"/>
</dbReference>
<evidence type="ECO:0000313" key="6">
    <source>
        <dbReference type="EMBL" id="OJJ30582.1"/>
    </source>
</evidence>
<keyword evidence="7" id="KW-1185">Reference proteome</keyword>
<evidence type="ECO:0000313" key="7">
    <source>
        <dbReference type="Proteomes" id="UP000184383"/>
    </source>
</evidence>
<dbReference type="CDD" id="cd11065">
    <property type="entry name" value="CYP64-like"/>
    <property type="match status" value="1"/>
</dbReference>
<dbReference type="VEuPathDB" id="FungiDB:ASPWEDRAFT_46191"/>
<dbReference type="InterPro" id="IPR002401">
    <property type="entry name" value="Cyt_P450_E_grp-I"/>
</dbReference>
<gene>
    <name evidence="6" type="ORF">ASPWEDRAFT_46191</name>
</gene>
<dbReference type="PANTHER" id="PTHR46300">
    <property type="entry name" value="P450, PUTATIVE (EUROFUNG)-RELATED-RELATED"/>
    <property type="match status" value="1"/>
</dbReference>
<keyword evidence="3" id="KW-0560">Oxidoreductase</keyword>
<keyword evidence="5" id="KW-0349">Heme</keyword>
<comment type="similarity">
    <text evidence="1">Belongs to the cytochrome P450 family.</text>
</comment>
<evidence type="ECO:0000256" key="2">
    <source>
        <dbReference type="ARBA" id="ARBA00022723"/>
    </source>
</evidence>
<accession>A0A1L9R6N3</accession>
<dbReference type="InterPro" id="IPR001128">
    <property type="entry name" value="Cyt_P450"/>
</dbReference>
<dbReference type="OrthoDB" id="1103324at2759"/>
<dbReference type="InterPro" id="IPR036396">
    <property type="entry name" value="Cyt_P450_sf"/>
</dbReference>
<sequence length="359" mass="40996">MTSTYGQRVPQWECEEVREIYKLMEDFSNVAVPGKYLADTIPPLANILPESLHWWRKSMMPLQRQQEKIWMKFWTSLRTQMETGQAPECFVKQFIESEYEKMGITELQGAFLAGTMIEAGSETTSSALNSGVLYLSAHPDVQSRAHEELDRVVGQSRLPTFADADQLPYIRAIAKEILRVRPVTNMGTPHYTTADVHYKGYCIPKESVVAIQQYAIHNNPQYFPEPEKFKPERYLSYQHKSGVYAASADPHERDHWSFGAGRRICTGMHLAENSLYITVAMILWAFNIRPPPGQKAEQVDFSDEAYLPGMNTLPKRFRAQFIPRTPEIAQLIRTQWGAAKRDGYTLRNVKVDVSGVAID</sequence>
<evidence type="ECO:0008006" key="8">
    <source>
        <dbReference type="Google" id="ProtNLM"/>
    </source>
</evidence>
<dbReference type="GeneID" id="63752562"/>
<dbReference type="AlphaFoldDB" id="A0A1L9R6N3"/>
<dbReference type="SUPFAM" id="SSF48264">
    <property type="entry name" value="Cytochrome P450"/>
    <property type="match status" value="1"/>
</dbReference>
<dbReference type="Proteomes" id="UP000184383">
    <property type="component" value="Unassembled WGS sequence"/>
</dbReference>
<dbReference type="PRINTS" id="PR00463">
    <property type="entry name" value="EP450I"/>
</dbReference>
<dbReference type="GO" id="GO:0005506">
    <property type="term" value="F:iron ion binding"/>
    <property type="evidence" value="ECO:0007669"/>
    <property type="project" value="InterPro"/>
</dbReference>
<protein>
    <recommendedName>
        <fullName evidence="8">Cytochrome P450</fullName>
    </recommendedName>
</protein>
<dbReference type="GO" id="GO:0004497">
    <property type="term" value="F:monooxygenase activity"/>
    <property type="evidence" value="ECO:0007669"/>
    <property type="project" value="InterPro"/>
</dbReference>
<keyword evidence="4 5" id="KW-0408">Iron</keyword>
<dbReference type="GO" id="GO:0020037">
    <property type="term" value="F:heme binding"/>
    <property type="evidence" value="ECO:0007669"/>
    <property type="project" value="InterPro"/>
</dbReference>
<dbReference type="STRING" id="1073089.A0A1L9R6N3"/>
<keyword evidence="2 5" id="KW-0479">Metal-binding</keyword>
<evidence type="ECO:0000256" key="5">
    <source>
        <dbReference type="PIRSR" id="PIRSR602401-1"/>
    </source>
</evidence>
<dbReference type="GO" id="GO:0016705">
    <property type="term" value="F:oxidoreductase activity, acting on paired donors, with incorporation or reduction of molecular oxygen"/>
    <property type="evidence" value="ECO:0007669"/>
    <property type="project" value="InterPro"/>
</dbReference>